<dbReference type="GO" id="GO:0005634">
    <property type="term" value="C:nucleus"/>
    <property type="evidence" value="ECO:0007669"/>
    <property type="project" value="UniProtKB-SubCell"/>
</dbReference>
<dbReference type="AlphaFoldDB" id="A0A0D3HYZ7"/>
<accession>A0A0D3HYZ7</accession>
<dbReference type="GeneID" id="17250413"/>
<feature type="compositionally biased region" description="Polar residues" evidence="7">
    <location>
        <begin position="10"/>
        <end position="22"/>
    </location>
</feature>
<dbReference type="EnsemblProtists" id="EOD04232">
    <property type="protein sequence ID" value="EOD04232"/>
    <property type="gene ID" value="EMIHUDRAFT_221341"/>
</dbReference>
<dbReference type="InterPro" id="IPR009057">
    <property type="entry name" value="Homeodomain-like_sf"/>
</dbReference>
<evidence type="ECO:0000313" key="10">
    <source>
        <dbReference type="Proteomes" id="UP000013827"/>
    </source>
</evidence>
<dbReference type="PROSITE" id="PS00027">
    <property type="entry name" value="HOMEOBOX_1"/>
    <property type="match status" value="1"/>
</dbReference>
<feature type="region of interest" description="Disordered" evidence="7">
    <location>
        <begin position="1"/>
        <end position="34"/>
    </location>
</feature>
<dbReference type="InterPro" id="IPR017970">
    <property type="entry name" value="Homeobox_CS"/>
</dbReference>
<dbReference type="InterPro" id="IPR001356">
    <property type="entry name" value="HD"/>
</dbReference>
<dbReference type="SUPFAM" id="SSF46689">
    <property type="entry name" value="Homeodomain-like"/>
    <property type="match status" value="1"/>
</dbReference>
<sequence length="160" mass="16895">MDSGGPLSTLPEQNTSTSSIGKNGSLGEISKRAGDRSRWVPGKVLLESIFEKETFPPRSVRLKLAAHLGVEARQVQVWFQNRRQKLKRDKQRTSAAAGTTTPPPSDIGAGPAMGEPHDAGGAASFRLGQPGGPGGGADVWQLSRGRTVVSIIKLCEGVLL</sequence>
<reference evidence="10" key="1">
    <citation type="journal article" date="2013" name="Nature">
        <title>Pan genome of the phytoplankton Emiliania underpins its global distribution.</title>
        <authorList>
            <person name="Read B.A."/>
            <person name="Kegel J."/>
            <person name="Klute M.J."/>
            <person name="Kuo A."/>
            <person name="Lefebvre S.C."/>
            <person name="Maumus F."/>
            <person name="Mayer C."/>
            <person name="Miller J."/>
            <person name="Monier A."/>
            <person name="Salamov A."/>
            <person name="Young J."/>
            <person name="Aguilar M."/>
            <person name="Claverie J.M."/>
            <person name="Frickenhaus S."/>
            <person name="Gonzalez K."/>
            <person name="Herman E.K."/>
            <person name="Lin Y.C."/>
            <person name="Napier J."/>
            <person name="Ogata H."/>
            <person name="Sarno A.F."/>
            <person name="Shmutz J."/>
            <person name="Schroeder D."/>
            <person name="de Vargas C."/>
            <person name="Verret F."/>
            <person name="von Dassow P."/>
            <person name="Valentin K."/>
            <person name="Van de Peer Y."/>
            <person name="Wheeler G."/>
            <person name="Dacks J.B."/>
            <person name="Delwiche C.F."/>
            <person name="Dyhrman S.T."/>
            <person name="Glockner G."/>
            <person name="John U."/>
            <person name="Richards T."/>
            <person name="Worden A.Z."/>
            <person name="Zhang X."/>
            <person name="Grigoriev I.V."/>
            <person name="Allen A.E."/>
            <person name="Bidle K."/>
            <person name="Borodovsky M."/>
            <person name="Bowler C."/>
            <person name="Brownlee C."/>
            <person name="Cock J.M."/>
            <person name="Elias M."/>
            <person name="Gladyshev V.N."/>
            <person name="Groth M."/>
            <person name="Guda C."/>
            <person name="Hadaegh A."/>
            <person name="Iglesias-Rodriguez M.D."/>
            <person name="Jenkins J."/>
            <person name="Jones B.M."/>
            <person name="Lawson T."/>
            <person name="Leese F."/>
            <person name="Lindquist E."/>
            <person name="Lobanov A."/>
            <person name="Lomsadze A."/>
            <person name="Malik S.B."/>
            <person name="Marsh M.E."/>
            <person name="Mackinder L."/>
            <person name="Mock T."/>
            <person name="Mueller-Roeber B."/>
            <person name="Pagarete A."/>
            <person name="Parker M."/>
            <person name="Probert I."/>
            <person name="Quesneville H."/>
            <person name="Raines C."/>
            <person name="Rensing S.A."/>
            <person name="Riano-Pachon D.M."/>
            <person name="Richier S."/>
            <person name="Rokitta S."/>
            <person name="Shiraiwa Y."/>
            <person name="Soanes D.M."/>
            <person name="van der Giezen M."/>
            <person name="Wahlund T.M."/>
            <person name="Williams B."/>
            <person name="Wilson W."/>
            <person name="Wolfe G."/>
            <person name="Wurch L.L."/>
        </authorList>
    </citation>
    <scope>NUCLEOTIDE SEQUENCE</scope>
</reference>
<keyword evidence="2 5" id="KW-0238">DNA-binding</keyword>
<keyword evidence="4 5" id="KW-0539">Nucleus</keyword>
<evidence type="ECO:0000256" key="5">
    <source>
        <dbReference type="PROSITE-ProRule" id="PRU00108"/>
    </source>
</evidence>
<evidence type="ECO:0000256" key="1">
    <source>
        <dbReference type="ARBA" id="ARBA00004123"/>
    </source>
</evidence>
<dbReference type="Gene3D" id="1.10.10.60">
    <property type="entry name" value="Homeodomain-like"/>
    <property type="match status" value="1"/>
</dbReference>
<dbReference type="SMART" id="SM00389">
    <property type="entry name" value="HOX"/>
    <property type="match status" value="1"/>
</dbReference>
<evidence type="ECO:0000256" key="6">
    <source>
        <dbReference type="RuleBase" id="RU000682"/>
    </source>
</evidence>
<evidence type="ECO:0000256" key="7">
    <source>
        <dbReference type="SAM" id="MobiDB-lite"/>
    </source>
</evidence>
<feature type="DNA-binding region" description="Homeobox" evidence="5">
    <location>
        <begin position="48"/>
        <end position="90"/>
    </location>
</feature>
<dbReference type="STRING" id="2903.R1B577"/>
<evidence type="ECO:0000313" key="9">
    <source>
        <dbReference type="EnsemblProtists" id="EOD04232"/>
    </source>
</evidence>
<dbReference type="GO" id="GO:0030154">
    <property type="term" value="P:cell differentiation"/>
    <property type="evidence" value="ECO:0007669"/>
    <property type="project" value="TreeGrafter"/>
</dbReference>
<evidence type="ECO:0000256" key="4">
    <source>
        <dbReference type="ARBA" id="ARBA00023242"/>
    </source>
</evidence>
<organism evidence="9 10">
    <name type="scientific">Emiliania huxleyi (strain CCMP1516)</name>
    <dbReference type="NCBI Taxonomy" id="280463"/>
    <lineage>
        <taxon>Eukaryota</taxon>
        <taxon>Haptista</taxon>
        <taxon>Haptophyta</taxon>
        <taxon>Prymnesiophyceae</taxon>
        <taxon>Isochrysidales</taxon>
        <taxon>Noelaerhabdaceae</taxon>
        <taxon>Emiliania</taxon>
    </lineage>
</organism>
<dbReference type="PaxDb" id="2903-EOD04232"/>
<dbReference type="InterPro" id="IPR051000">
    <property type="entry name" value="Homeobox_DNA-bind_prot"/>
</dbReference>
<dbReference type="PANTHER" id="PTHR24324:SF5">
    <property type="entry name" value="HEMATOPOIETICALLY-EXPRESSED HOMEOBOX PROTEIN HHEX"/>
    <property type="match status" value="1"/>
</dbReference>
<feature type="domain" description="Homeobox" evidence="8">
    <location>
        <begin position="46"/>
        <end position="89"/>
    </location>
</feature>
<dbReference type="Pfam" id="PF00046">
    <property type="entry name" value="Homeodomain"/>
    <property type="match status" value="1"/>
</dbReference>
<feature type="region of interest" description="Disordered" evidence="7">
    <location>
        <begin position="81"/>
        <end position="130"/>
    </location>
</feature>
<dbReference type="RefSeq" id="XP_005756661.1">
    <property type="nucleotide sequence ID" value="XM_005756604.1"/>
</dbReference>
<dbReference type="CDD" id="cd00086">
    <property type="entry name" value="homeodomain"/>
    <property type="match status" value="1"/>
</dbReference>
<dbReference type="PANTHER" id="PTHR24324">
    <property type="entry name" value="HOMEOBOX PROTEIN HHEX"/>
    <property type="match status" value="1"/>
</dbReference>
<reference evidence="9" key="2">
    <citation type="submission" date="2024-10" db="UniProtKB">
        <authorList>
            <consortium name="EnsemblProtists"/>
        </authorList>
    </citation>
    <scope>IDENTIFICATION</scope>
</reference>
<keyword evidence="3 5" id="KW-0371">Homeobox</keyword>
<dbReference type="KEGG" id="ehx:EMIHUDRAFT_221341"/>
<dbReference type="GO" id="GO:0000978">
    <property type="term" value="F:RNA polymerase II cis-regulatory region sequence-specific DNA binding"/>
    <property type="evidence" value="ECO:0007669"/>
    <property type="project" value="TreeGrafter"/>
</dbReference>
<dbReference type="HOGENOM" id="CLU_1655466_0_0_1"/>
<dbReference type="PROSITE" id="PS50071">
    <property type="entry name" value="HOMEOBOX_2"/>
    <property type="match status" value="1"/>
</dbReference>
<evidence type="ECO:0000256" key="3">
    <source>
        <dbReference type="ARBA" id="ARBA00023155"/>
    </source>
</evidence>
<evidence type="ECO:0000259" key="8">
    <source>
        <dbReference type="PROSITE" id="PS50071"/>
    </source>
</evidence>
<proteinExistence type="predicted"/>
<dbReference type="GO" id="GO:0000981">
    <property type="term" value="F:DNA-binding transcription factor activity, RNA polymerase II-specific"/>
    <property type="evidence" value="ECO:0007669"/>
    <property type="project" value="InterPro"/>
</dbReference>
<keyword evidence="10" id="KW-1185">Reference proteome</keyword>
<comment type="subcellular location">
    <subcellularLocation>
        <location evidence="1 5 6">Nucleus</location>
    </subcellularLocation>
</comment>
<protein>
    <recommendedName>
        <fullName evidence="8">Homeobox domain-containing protein</fullName>
    </recommendedName>
</protein>
<name>A0A0D3HYZ7_EMIH1</name>
<dbReference type="Proteomes" id="UP000013827">
    <property type="component" value="Unassembled WGS sequence"/>
</dbReference>
<evidence type="ECO:0000256" key="2">
    <source>
        <dbReference type="ARBA" id="ARBA00023125"/>
    </source>
</evidence>